<gene>
    <name evidence="1" type="ORF">RIMI_LOCUS2233145</name>
</gene>
<accession>A0ABN9KUM3</accession>
<organism evidence="1 2">
    <name type="scientific">Ranitomeya imitator</name>
    <name type="common">mimic poison frog</name>
    <dbReference type="NCBI Taxonomy" id="111125"/>
    <lineage>
        <taxon>Eukaryota</taxon>
        <taxon>Metazoa</taxon>
        <taxon>Chordata</taxon>
        <taxon>Craniata</taxon>
        <taxon>Vertebrata</taxon>
        <taxon>Euteleostomi</taxon>
        <taxon>Amphibia</taxon>
        <taxon>Batrachia</taxon>
        <taxon>Anura</taxon>
        <taxon>Neobatrachia</taxon>
        <taxon>Hyloidea</taxon>
        <taxon>Dendrobatidae</taxon>
        <taxon>Dendrobatinae</taxon>
        <taxon>Ranitomeya</taxon>
    </lineage>
</organism>
<evidence type="ECO:0000313" key="2">
    <source>
        <dbReference type="Proteomes" id="UP001176940"/>
    </source>
</evidence>
<dbReference type="Proteomes" id="UP001176940">
    <property type="component" value="Unassembled WGS sequence"/>
</dbReference>
<name>A0ABN9KUM3_9NEOB</name>
<sequence length="176" mass="19072">MGPSSSPPRVPHRLCTPRAAGWGNMAAKAGGAPRKATRGSWAPLITLTAAVILSCPAPASSICRHRIPAPEEVVYKVYQKTNHVFRRQADERLRMKIVYDGSIDDLVPARRRLVKEGAPYPLCWVGGGALPAVLAGGDALPANKLFPQAISYLQKTFQVRRPSSSILLSRYVCVCI</sequence>
<evidence type="ECO:0000313" key="1">
    <source>
        <dbReference type="EMBL" id="CAJ0924278.1"/>
    </source>
</evidence>
<reference evidence="1" key="1">
    <citation type="submission" date="2023-07" db="EMBL/GenBank/DDBJ databases">
        <authorList>
            <person name="Stuckert A."/>
        </authorList>
    </citation>
    <scope>NUCLEOTIDE SEQUENCE</scope>
</reference>
<comment type="caution">
    <text evidence="1">The sequence shown here is derived from an EMBL/GenBank/DDBJ whole genome shotgun (WGS) entry which is preliminary data.</text>
</comment>
<keyword evidence="2" id="KW-1185">Reference proteome</keyword>
<protein>
    <submittedName>
        <fullName evidence="1">Uncharacterized protein</fullName>
    </submittedName>
</protein>
<dbReference type="EMBL" id="CAUEEQ010003072">
    <property type="protein sequence ID" value="CAJ0924278.1"/>
    <property type="molecule type" value="Genomic_DNA"/>
</dbReference>
<proteinExistence type="predicted"/>